<evidence type="ECO:0000313" key="3">
    <source>
        <dbReference type="Proteomes" id="UP000034569"/>
    </source>
</evidence>
<organism evidence="2 3">
    <name type="scientific">Candidatus Azambacteria bacterium GW2011_GWC1_46_13</name>
    <dbReference type="NCBI Taxonomy" id="1618619"/>
    <lineage>
        <taxon>Bacteria</taxon>
        <taxon>Candidatus Azamiibacteriota</taxon>
    </lineage>
</organism>
<name>A0A0G1RID5_9BACT</name>
<protein>
    <submittedName>
        <fullName evidence="2">Uncharacterized protein</fullName>
    </submittedName>
</protein>
<keyword evidence="1" id="KW-0812">Transmembrane</keyword>
<evidence type="ECO:0000256" key="1">
    <source>
        <dbReference type="SAM" id="Phobius"/>
    </source>
</evidence>
<keyword evidence="1" id="KW-1133">Transmembrane helix</keyword>
<dbReference type="AlphaFoldDB" id="A0A0G1RID5"/>
<accession>A0A0G1RID5</accession>
<sequence length="486" mass="54810">MQKQRKIDRRRPSRDFFLALMAGITILTVVTVGFLYYQARLVGRIARIPAFEFQLPIGLPFFGQTAQGSSFTDLFSGAGWLNTTGTTLYQDFAMTTLSYPPKVEWEKLADKEVEKIKEKVFFVRLEEDGTDKRCLNDKCLTQKGLELFLDGQKISLPSELRTPELLNISIGAIYPVRNIISNGADKFWLLGGVVKDGGQYRGYVYKFDPSASSGQAPEFTKIFEDSDFLSPYPGVFGFGGTSDNWVAIYGAYEGIAWQTKTKNSFSSFHNISHFFPIRVMGDSVKLQEAKERFVSFRPEAIKNGKNWYVYSLTSGKPKLIKLVEDKEGLSTPLEAGKINAAWDLTENLGLDQGITSASFMLEKSGSLLALITKSDEENKTELRRFVDLGFDKSQPFEAVSSNINTLPGKVVSARISGLQKFLDGENMLFWLSNDGVFWKEAKPYETVVFTDPQPKLFWRVKFIPNEDLTTSPVLDRLGLEWQWVPN</sequence>
<evidence type="ECO:0000313" key="2">
    <source>
        <dbReference type="EMBL" id="KKU20670.1"/>
    </source>
</evidence>
<dbReference type="Proteomes" id="UP000034569">
    <property type="component" value="Unassembled WGS sequence"/>
</dbReference>
<keyword evidence="1" id="KW-0472">Membrane</keyword>
<dbReference type="EMBL" id="LCLU01000042">
    <property type="protein sequence ID" value="KKU20670.1"/>
    <property type="molecule type" value="Genomic_DNA"/>
</dbReference>
<feature type="transmembrane region" description="Helical" evidence="1">
    <location>
        <begin position="16"/>
        <end position="37"/>
    </location>
</feature>
<proteinExistence type="predicted"/>
<reference evidence="2 3" key="1">
    <citation type="journal article" date="2015" name="Nature">
        <title>rRNA introns, odd ribosomes, and small enigmatic genomes across a large radiation of phyla.</title>
        <authorList>
            <person name="Brown C.T."/>
            <person name="Hug L.A."/>
            <person name="Thomas B.C."/>
            <person name="Sharon I."/>
            <person name="Castelle C.J."/>
            <person name="Singh A."/>
            <person name="Wilkins M.J."/>
            <person name="Williams K.H."/>
            <person name="Banfield J.F."/>
        </authorList>
    </citation>
    <scope>NUCLEOTIDE SEQUENCE [LARGE SCALE GENOMIC DNA]</scope>
</reference>
<comment type="caution">
    <text evidence="2">The sequence shown here is derived from an EMBL/GenBank/DDBJ whole genome shotgun (WGS) entry which is preliminary data.</text>
</comment>
<gene>
    <name evidence="2" type="ORF">UX33_C0042G0007</name>
</gene>